<sequence>MMVLSKLFVAFLIFASSAFGALVDNTNASLIMDKESCYPPGKSCSIVSLPCCFKQCEFEGDSYGYCPSPPKETNKESCLKPGESCSIRGLPCCEEECQFEGDSYGYCPVSKK</sequence>
<evidence type="ECO:0000313" key="2">
    <source>
        <dbReference type="EMBL" id="CAE0279584.1"/>
    </source>
</evidence>
<accession>A0A7S3GY01</accession>
<feature type="chain" id="PRO_5031335869" evidence="1">
    <location>
        <begin position="21"/>
        <end position="112"/>
    </location>
</feature>
<reference evidence="2" key="1">
    <citation type="submission" date="2021-01" db="EMBL/GenBank/DDBJ databases">
        <authorList>
            <person name="Corre E."/>
            <person name="Pelletier E."/>
            <person name="Niang G."/>
            <person name="Scheremetjew M."/>
            <person name="Finn R."/>
            <person name="Kale V."/>
            <person name="Holt S."/>
            <person name="Cochrane G."/>
            <person name="Meng A."/>
            <person name="Brown T."/>
            <person name="Cohen L."/>
        </authorList>
    </citation>
    <scope>NUCLEOTIDE SEQUENCE</scope>
    <source>
        <strain evidence="2">CCAP 955/1</strain>
    </source>
</reference>
<gene>
    <name evidence="2" type="ORF">SELO1098_LOCUS8417</name>
</gene>
<name>A0A7S3GY01_9STRA</name>
<dbReference type="EMBL" id="HBIC01016668">
    <property type="protein sequence ID" value="CAE0279584.1"/>
    <property type="molecule type" value="Transcribed_RNA"/>
</dbReference>
<proteinExistence type="predicted"/>
<keyword evidence="1" id="KW-0732">Signal</keyword>
<feature type="signal peptide" evidence="1">
    <location>
        <begin position="1"/>
        <end position="20"/>
    </location>
</feature>
<dbReference type="AlphaFoldDB" id="A0A7S3GY01"/>
<evidence type="ECO:0000256" key="1">
    <source>
        <dbReference type="SAM" id="SignalP"/>
    </source>
</evidence>
<protein>
    <submittedName>
        <fullName evidence="2">Uncharacterized protein</fullName>
    </submittedName>
</protein>
<organism evidence="2">
    <name type="scientific">Spumella elongata</name>
    <dbReference type="NCBI Taxonomy" id="89044"/>
    <lineage>
        <taxon>Eukaryota</taxon>
        <taxon>Sar</taxon>
        <taxon>Stramenopiles</taxon>
        <taxon>Ochrophyta</taxon>
        <taxon>Chrysophyceae</taxon>
        <taxon>Chromulinales</taxon>
        <taxon>Chromulinaceae</taxon>
        <taxon>Spumella</taxon>
    </lineage>
</organism>